<sequence length="102" mass="10860">MCLGIPMQIKAINGLMARCEAKGVERDANLLMLMHEDLAVGDHVVVHLGRAIERVTPEDAATAWALYDEMLAAIDGGHGDGGNAAVPDNLISSSPEVTRERP</sequence>
<dbReference type="Pfam" id="PF01455">
    <property type="entry name" value="HupF_HypC"/>
    <property type="match status" value="1"/>
</dbReference>
<gene>
    <name evidence="3" type="ORF">Thiowin_00323</name>
</gene>
<proteinExistence type="inferred from homology"/>
<protein>
    <submittedName>
        <fullName evidence="3">Hydrogenase assembly chaperone</fullName>
    </submittedName>
</protein>
<accession>A0ABZ0S4E2</accession>
<name>A0ABZ0S4E2_9GAMM</name>
<evidence type="ECO:0000256" key="2">
    <source>
        <dbReference type="SAM" id="MobiDB-lite"/>
    </source>
</evidence>
<dbReference type="Proteomes" id="UP001432180">
    <property type="component" value="Chromosome"/>
</dbReference>
<comment type="similarity">
    <text evidence="1">Belongs to the HupF/HypC family.</text>
</comment>
<dbReference type="PROSITE" id="PS01097">
    <property type="entry name" value="HUPF_HYPC"/>
    <property type="match status" value="1"/>
</dbReference>
<organism evidence="3 4">
    <name type="scientific">Thiorhodovibrio winogradskyi</name>
    <dbReference type="NCBI Taxonomy" id="77007"/>
    <lineage>
        <taxon>Bacteria</taxon>
        <taxon>Pseudomonadati</taxon>
        <taxon>Pseudomonadota</taxon>
        <taxon>Gammaproteobacteria</taxon>
        <taxon>Chromatiales</taxon>
        <taxon>Chromatiaceae</taxon>
        <taxon>Thiorhodovibrio</taxon>
    </lineage>
</organism>
<evidence type="ECO:0000256" key="1">
    <source>
        <dbReference type="ARBA" id="ARBA00006018"/>
    </source>
</evidence>
<dbReference type="PANTHER" id="PTHR35177:SF2">
    <property type="entry name" value="HYDROGENASE MATURATION FACTOR HYBG"/>
    <property type="match status" value="1"/>
</dbReference>
<evidence type="ECO:0000313" key="3">
    <source>
        <dbReference type="EMBL" id="WPL15427.1"/>
    </source>
</evidence>
<feature type="region of interest" description="Disordered" evidence="2">
    <location>
        <begin position="83"/>
        <end position="102"/>
    </location>
</feature>
<evidence type="ECO:0000313" key="4">
    <source>
        <dbReference type="Proteomes" id="UP001432180"/>
    </source>
</evidence>
<dbReference type="NCBIfam" id="TIGR00074">
    <property type="entry name" value="hypC_hupF"/>
    <property type="match status" value="1"/>
</dbReference>
<dbReference type="InterPro" id="IPR019812">
    <property type="entry name" value="Hydgase_assmbl_chp_CS"/>
</dbReference>
<dbReference type="PRINTS" id="PR00445">
    <property type="entry name" value="HUPFHYPC"/>
</dbReference>
<dbReference type="SUPFAM" id="SSF159127">
    <property type="entry name" value="HupF/HypC-like"/>
    <property type="match status" value="1"/>
</dbReference>
<dbReference type="PANTHER" id="PTHR35177">
    <property type="entry name" value="HYDROGENASE MATURATION FACTOR HYBG"/>
    <property type="match status" value="1"/>
</dbReference>
<dbReference type="Gene3D" id="2.30.30.140">
    <property type="match status" value="1"/>
</dbReference>
<reference evidence="3 4" key="1">
    <citation type="journal article" date="2023" name="Microorganisms">
        <title>Thiorhodovibrio frisius and Trv. litoralis spp. nov., Two Novel Members from a Clade of Fastidious Purple Sulfur Bacteria That Exhibit Unique Red-Shifted Light-Harvesting Capabilities.</title>
        <authorList>
            <person name="Methner A."/>
            <person name="Kuzyk S.B."/>
            <person name="Petersen J."/>
            <person name="Bauer S."/>
            <person name="Brinkmann H."/>
            <person name="Sichau K."/>
            <person name="Wanner G."/>
            <person name="Wolf J."/>
            <person name="Neumann-Schaal M."/>
            <person name="Henke P."/>
            <person name="Tank M."/>
            <person name="Sproer C."/>
            <person name="Bunk B."/>
            <person name="Overmann J."/>
        </authorList>
    </citation>
    <scope>NUCLEOTIDE SEQUENCE [LARGE SCALE GENOMIC DNA]</scope>
    <source>
        <strain evidence="3 4">DSM 6702</strain>
    </source>
</reference>
<dbReference type="EMBL" id="CP121472">
    <property type="protein sequence ID" value="WPL15427.1"/>
    <property type="molecule type" value="Genomic_DNA"/>
</dbReference>
<keyword evidence="4" id="KW-1185">Reference proteome</keyword>
<dbReference type="InterPro" id="IPR001109">
    <property type="entry name" value="Hydrogenase_HupF/HypC"/>
</dbReference>